<feature type="compositionally biased region" description="Polar residues" evidence="1">
    <location>
        <begin position="142"/>
        <end position="158"/>
    </location>
</feature>
<comment type="caution">
    <text evidence="2">The sequence shown here is derived from an EMBL/GenBank/DDBJ whole genome shotgun (WGS) entry which is preliminary data.</text>
</comment>
<feature type="compositionally biased region" description="Polar residues" evidence="1">
    <location>
        <begin position="109"/>
        <end position="122"/>
    </location>
</feature>
<gene>
    <name evidence="2" type="ORF">PIB30_068522</name>
</gene>
<keyword evidence="3" id="KW-1185">Reference proteome</keyword>
<feature type="compositionally biased region" description="Basic and acidic residues" evidence="1">
    <location>
        <begin position="93"/>
        <end position="108"/>
    </location>
</feature>
<dbReference type="Proteomes" id="UP001341840">
    <property type="component" value="Unassembled WGS sequence"/>
</dbReference>
<evidence type="ECO:0000313" key="3">
    <source>
        <dbReference type="Proteomes" id="UP001341840"/>
    </source>
</evidence>
<accession>A0ABU6TNN6</accession>
<evidence type="ECO:0000256" key="1">
    <source>
        <dbReference type="SAM" id="MobiDB-lite"/>
    </source>
</evidence>
<feature type="region of interest" description="Disordered" evidence="1">
    <location>
        <begin position="52"/>
        <end position="236"/>
    </location>
</feature>
<dbReference type="EMBL" id="JASCZI010091357">
    <property type="protein sequence ID" value="MED6150055.1"/>
    <property type="molecule type" value="Genomic_DNA"/>
</dbReference>
<sequence length="272" mass="30255">MVYKEINRAPLENQPQVEVVTEVAQDPGRDKGVIDKNNTYGPWMVVERQKRTKRQNFQDGKNVAGGGNTNSREGQKDVAGSKSRYEVMGTTKTNDEVGKERQENEKAQINRSSSAIESSKTFLSGREMRKARAQNVSKEKQTGTSHNQPTQLNSTNGPIKSGNHFGPAPRLGRAFDLEKAHSSSMQEDPCPFIPSPTPANETSRDYEDMVVANTPFGPEHNPRPPDPTEGRPNGENLNFLETKLDEIMAEDTEAIMIWEDRQTPNGVDVEMA</sequence>
<name>A0ABU6TNN6_9FABA</name>
<evidence type="ECO:0000313" key="2">
    <source>
        <dbReference type="EMBL" id="MED6150055.1"/>
    </source>
</evidence>
<organism evidence="2 3">
    <name type="scientific">Stylosanthes scabra</name>
    <dbReference type="NCBI Taxonomy" id="79078"/>
    <lineage>
        <taxon>Eukaryota</taxon>
        <taxon>Viridiplantae</taxon>
        <taxon>Streptophyta</taxon>
        <taxon>Embryophyta</taxon>
        <taxon>Tracheophyta</taxon>
        <taxon>Spermatophyta</taxon>
        <taxon>Magnoliopsida</taxon>
        <taxon>eudicotyledons</taxon>
        <taxon>Gunneridae</taxon>
        <taxon>Pentapetalae</taxon>
        <taxon>rosids</taxon>
        <taxon>fabids</taxon>
        <taxon>Fabales</taxon>
        <taxon>Fabaceae</taxon>
        <taxon>Papilionoideae</taxon>
        <taxon>50 kb inversion clade</taxon>
        <taxon>dalbergioids sensu lato</taxon>
        <taxon>Dalbergieae</taxon>
        <taxon>Pterocarpus clade</taxon>
        <taxon>Stylosanthes</taxon>
    </lineage>
</organism>
<protein>
    <submittedName>
        <fullName evidence="2">Uncharacterized protein</fullName>
    </submittedName>
</protein>
<proteinExistence type="predicted"/>
<reference evidence="2 3" key="1">
    <citation type="journal article" date="2023" name="Plants (Basel)">
        <title>Bridging the Gap: Combining Genomics and Transcriptomics Approaches to Understand Stylosanthes scabra, an Orphan Legume from the Brazilian Caatinga.</title>
        <authorList>
            <person name="Ferreira-Neto J.R.C."/>
            <person name="da Silva M.D."/>
            <person name="Binneck E."/>
            <person name="de Melo N.F."/>
            <person name="da Silva R.H."/>
            <person name="de Melo A.L.T.M."/>
            <person name="Pandolfi V."/>
            <person name="Bustamante F.O."/>
            <person name="Brasileiro-Vidal A.C."/>
            <person name="Benko-Iseppon A.M."/>
        </authorList>
    </citation>
    <scope>NUCLEOTIDE SEQUENCE [LARGE SCALE GENOMIC DNA]</scope>
    <source>
        <tissue evidence="2">Leaves</tissue>
    </source>
</reference>
<feature type="compositionally biased region" description="Basic and acidic residues" evidence="1">
    <location>
        <begin position="220"/>
        <end position="229"/>
    </location>
</feature>